<dbReference type="Proteomes" id="UP000075420">
    <property type="component" value="Unassembled WGS sequence"/>
</dbReference>
<gene>
    <name evidence="1" type="ORF">BE08_13230</name>
</gene>
<reference evidence="1 2" key="1">
    <citation type="submission" date="2014-02" db="EMBL/GenBank/DDBJ databases">
        <title>The small core and large imbalanced accessory genome model reveals a collaborative survival strategy of Sorangium cellulosum strains in nature.</title>
        <authorList>
            <person name="Han K."/>
            <person name="Peng R."/>
            <person name="Blom J."/>
            <person name="Li Y.-Z."/>
        </authorList>
    </citation>
    <scope>NUCLEOTIDE SEQUENCE [LARGE SCALE GENOMIC DNA]</scope>
    <source>
        <strain evidence="1 2">So0157-25</strain>
    </source>
</reference>
<protein>
    <submittedName>
        <fullName evidence="1">Phosphotransferase</fullName>
    </submittedName>
</protein>
<keyword evidence="1" id="KW-0808">Transferase</keyword>
<dbReference type="AlphaFoldDB" id="A0A150P2P5"/>
<dbReference type="Gene3D" id="3.40.50.300">
    <property type="entry name" value="P-loop containing nucleotide triphosphate hydrolases"/>
    <property type="match status" value="1"/>
</dbReference>
<comment type="caution">
    <text evidence="1">The sequence shown here is derived from an EMBL/GenBank/DDBJ whole genome shotgun (WGS) entry which is preliminary data.</text>
</comment>
<sequence>MMASERLPDSPSIFLITGLMAAGKSTVAQALAERLPRSVHVRGDVFRRMIVSGRAEMGFELSEEAERQLRLRYRVAAAAADLYFQAGFTVVHQDIVLGPGLAEVVQHYAGRPLHVVVLCPAPAVVAAREAGRAKSGYRDAADVLDFDRVLRAETPRLGLWLDTSDLTVAETVDQILARLGEARVGNRSSLPGAR</sequence>
<dbReference type="SUPFAM" id="SSF52540">
    <property type="entry name" value="P-loop containing nucleoside triphosphate hydrolases"/>
    <property type="match status" value="1"/>
</dbReference>
<name>A0A150P2P5_SORCE</name>
<organism evidence="1 2">
    <name type="scientific">Sorangium cellulosum</name>
    <name type="common">Polyangium cellulosum</name>
    <dbReference type="NCBI Taxonomy" id="56"/>
    <lineage>
        <taxon>Bacteria</taxon>
        <taxon>Pseudomonadati</taxon>
        <taxon>Myxococcota</taxon>
        <taxon>Polyangia</taxon>
        <taxon>Polyangiales</taxon>
        <taxon>Polyangiaceae</taxon>
        <taxon>Sorangium</taxon>
    </lineage>
</organism>
<proteinExistence type="predicted"/>
<evidence type="ECO:0000313" key="1">
    <source>
        <dbReference type="EMBL" id="KYF49681.1"/>
    </source>
</evidence>
<evidence type="ECO:0000313" key="2">
    <source>
        <dbReference type="Proteomes" id="UP000075420"/>
    </source>
</evidence>
<dbReference type="InterPro" id="IPR027417">
    <property type="entry name" value="P-loop_NTPase"/>
</dbReference>
<dbReference type="Pfam" id="PF13671">
    <property type="entry name" value="AAA_33"/>
    <property type="match status" value="1"/>
</dbReference>
<accession>A0A150P2P5</accession>
<dbReference type="GO" id="GO:0016740">
    <property type="term" value="F:transferase activity"/>
    <property type="evidence" value="ECO:0007669"/>
    <property type="project" value="UniProtKB-KW"/>
</dbReference>
<dbReference type="EMBL" id="JELY01003327">
    <property type="protein sequence ID" value="KYF49681.1"/>
    <property type="molecule type" value="Genomic_DNA"/>
</dbReference>